<comment type="caution">
    <text evidence="1">The sequence shown here is derived from an EMBL/GenBank/DDBJ whole genome shotgun (WGS) entry which is preliminary data.</text>
</comment>
<accession>A0ABQ5VGA0</accession>
<dbReference type="EMBL" id="BSNL01000001">
    <property type="protein sequence ID" value="GLQ26120.1"/>
    <property type="molecule type" value="Genomic_DNA"/>
</dbReference>
<evidence type="ECO:0008006" key="3">
    <source>
        <dbReference type="Google" id="ProtNLM"/>
    </source>
</evidence>
<gene>
    <name evidence="1" type="ORF">GCM10007927_09230</name>
</gene>
<evidence type="ECO:0000313" key="2">
    <source>
        <dbReference type="Proteomes" id="UP001161388"/>
    </source>
</evidence>
<name>A0ABQ5VGA0_9RHOB</name>
<keyword evidence="2" id="KW-1185">Reference proteome</keyword>
<sequence length="99" mass="11476">MGFKPRRAIAQFVALWLILPSHAYWHGENRAPNLPNFGPSSCGPAALCGPVRGLFWAIAQVFLIFHSLSGRRLRWWFFYESPLRFRLHCSRQYSLPSPF</sequence>
<proteinExistence type="predicted"/>
<evidence type="ECO:0000313" key="1">
    <source>
        <dbReference type="EMBL" id="GLQ26120.1"/>
    </source>
</evidence>
<reference evidence="1" key="1">
    <citation type="journal article" date="2014" name="Int. J. Syst. Evol. Microbiol.">
        <title>Complete genome of a new Firmicutes species belonging to the dominant human colonic microbiota ('Ruminococcus bicirculans') reveals two chromosomes and a selective capacity to utilize plant glucans.</title>
        <authorList>
            <consortium name="NISC Comparative Sequencing Program"/>
            <person name="Wegmann U."/>
            <person name="Louis P."/>
            <person name="Goesmann A."/>
            <person name="Henrissat B."/>
            <person name="Duncan S.H."/>
            <person name="Flint H.J."/>
        </authorList>
    </citation>
    <scope>NUCLEOTIDE SEQUENCE</scope>
    <source>
        <strain evidence="1">NBRC 109915</strain>
    </source>
</reference>
<dbReference type="Proteomes" id="UP001161388">
    <property type="component" value="Unassembled WGS sequence"/>
</dbReference>
<reference evidence="1" key="2">
    <citation type="submission" date="2023-01" db="EMBL/GenBank/DDBJ databases">
        <title>Draft genome sequence of Sulfitobacter pacificus strain NBRC 109915.</title>
        <authorList>
            <person name="Sun Q."/>
            <person name="Mori K."/>
        </authorList>
    </citation>
    <scope>NUCLEOTIDE SEQUENCE</scope>
    <source>
        <strain evidence="1">NBRC 109915</strain>
    </source>
</reference>
<organism evidence="1 2">
    <name type="scientific">Sulfitobacter pacificus</name>
    <dbReference type="NCBI Taxonomy" id="1499314"/>
    <lineage>
        <taxon>Bacteria</taxon>
        <taxon>Pseudomonadati</taxon>
        <taxon>Pseudomonadota</taxon>
        <taxon>Alphaproteobacteria</taxon>
        <taxon>Rhodobacterales</taxon>
        <taxon>Roseobacteraceae</taxon>
        <taxon>Sulfitobacter</taxon>
    </lineage>
</organism>
<protein>
    <recommendedName>
        <fullName evidence="3">Secreted protein</fullName>
    </recommendedName>
</protein>